<reference evidence="2 3" key="1">
    <citation type="journal article" date="2019" name="Int. J. Syst. Evol. Microbiol.">
        <title>The Global Catalogue of Microorganisms (GCM) 10K type strain sequencing project: providing services to taxonomists for standard genome sequencing and annotation.</title>
        <authorList>
            <consortium name="The Broad Institute Genomics Platform"/>
            <consortium name="The Broad Institute Genome Sequencing Center for Infectious Disease"/>
            <person name="Wu L."/>
            <person name="Ma J."/>
        </authorList>
    </citation>
    <scope>NUCLEOTIDE SEQUENCE [LARGE SCALE GENOMIC DNA]</scope>
    <source>
        <strain evidence="2 3">JCM 16009</strain>
    </source>
</reference>
<protein>
    <submittedName>
        <fullName evidence="2">CHAT domain-containing protein</fullName>
    </submittedName>
</protein>
<keyword evidence="3" id="KW-1185">Reference proteome</keyword>
<evidence type="ECO:0000313" key="2">
    <source>
        <dbReference type="EMBL" id="GAA1870783.1"/>
    </source>
</evidence>
<dbReference type="InterPro" id="IPR011990">
    <property type="entry name" value="TPR-like_helical_dom_sf"/>
</dbReference>
<dbReference type="InterPro" id="IPR024983">
    <property type="entry name" value="CHAT_dom"/>
</dbReference>
<evidence type="ECO:0000313" key="3">
    <source>
        <dbReference type="Proteomes" id="UP001500449"/>
    </source>
</evidence>
<comment type="caution">
    <text evidence="2">The sequence shown here is derived from an EMBL/GenBank/DDBJ whole genome shotgun (WGS) entry which is preliminary data.</text>
</comment>
<name>A0ABN2NIJ5_9PSEU</name>
<gene>
    <name evidence="2" type="ORF">GCM10009836_59320</name>
</gene>
<dbReference type="Proteomes" id="UP001500449">
    <property type="component" value="Unassembled WGS sequence"/>
</dbReference>
<accession>A0ABN2NIJ5</accession>
<dbReference type="EMBL" id="BAAAQK010000025">
    <property type="protein sequence ID" value="GAA1870783.1"/>
    <property type="molecule type" value="Genomic_DNA"/>
</dbReference>
<sequence>MSQDGSTDLLIRAVALHADVVADPRSAGPSATGLVAEARRQAVAREPLVVALRAQAAYERSRMAHGSAKRLLDEAARLARAAELSGRLHEVLVSRAVVQLERGRFASAARDLDAAERLGPGDDTELDLQRASVLYNVGRLRDAARICRRILADPRSTVETQAKIANNLALLEAQLGRPAAALGLLDRADELAGPALAAIVACSRGWVLARAGRLAESLRQFDDAEVRYREVGLPLAELHLEQLDTLLDLRLTAEARALAERAGAAFTAHGVGLMGAEALLRLAQVAARSTEPEAALDPASRAAAEFRAQGRPGWVARAEITRVGALVRAGRVDPADLAGARRAVRTLERGGRGADVVDAHLVAGRAALALDRARPAAEHLAAAREASRRGSVLVRLQGRVAGALRASIVGDDAGAVRHARTGLLDLARHRETLGSVELRALASGHGAELGRLGLRSLLRSAPPADVLRWMDRTRAAVLLTSAPPAGGEVGEELSALAAVQGELAQLRRDGADEPQALLVEQAQLEGRIRRAAWRRGSEPGAPGGANRIGVAEVRRLLAGRPLVAYGANEGQVFAIRLGAHRAVLVPLGDRSEILVEAEALGTALRRLSRPAGGRPATLAAAWRSARHALDRLRALLVAPLRLDPEAPVVVLPDPTTRDVPWSALHPGPVTAAPSMSSWARSAAAGPGDGPTVLVAGPGLPGAVREVEALSALHPGAEVLVPPVGGVERVTRALAGAGLAHLACHGYLRADNPTFSAVRLADGDMTLHQLDLLGAAPRRAVLAVCDSASGVAVEGDEVLGLISALLARGTAAIGASVAPLGDAETVGFSIDLHRALAAGAGMAEAVHTARTGVDVDDPRGFVLHTAFSAYGGG</sequence>
<evidence type="ECO:0000259" key="1">
    <source>
        <dbReference type="Pfam" id="PF12770"/>
    </source>
</evidence>
<organism evidence="2 3">
    <name type="scientific">Pseudonocardia ailaonensis</name>
    <dbReference type="NCBI Taxonomy" id="367279"/>
    <lineage>
        <taxon>Bacteria</taxon>
        <taxon>Bacillati</taxon>
        <taxon>Actinomycetota</taxon>
        <taxon>Actinomycetes</taxon>
        <taxon>Pseudonocardiales</taxon>
        <taxon>Pseudonocardiaceae</taxon>
        <taxon>Pseudonocardia</taxon>
    </lineage>
</organism>
<dbReference type="SUPFAM" id="SSF48452">
    <property type="entry name" value="TPR-like"/>
    <property type="match status" value="1"/>
</dbReference>
<dbReference type="Gene3D" id="1.25.40.10">
    <property type="entry name" value="Tetratricopeptide repeat domain"/>
    <property type="match status" value="2"/>
</dbReference>
<proteinExistence type="predicted"/>
<dbReference type="Pfam" id="PF12770">
    <property type="entry name" value="CHAT"/>
    <property type="match status" value="1"/>
</dbReference>
<feature type="domain" description="CHAT" evidence="1">
    <location>
        <begin position="629"/>
        <end position="851"/>
    </location>
</feature>